<evidence type="ECO:0000313" key="10">
    <source>
        <dbReference type="Proteomes" id="UP000198757"/>
    </source>
</evidence>
<keyword evidence="3" id="KW-0813">Transport</keyword>
<keyword evidence="7 8" id="KW-0472">Membrane</keyword>
<evidence type="ECO:0000256" key="7">
    <source>
        <dbReference type="ARBA" id="ARBA00023136"/>
    </source>
</evidence>
<feature type="transmembrane region" description="Helical" evidence="8">
    <location>
        <begin position="71"/>
        <end position="89"/>
    </location>
</feature>
<dbReference type="AlphaFoldDB" id="A0A1G6WD08"/>
<sequence length="251" mass="27848">MPFIIIFILVISFIAALVRSTLGFGESLVAVPLFLLFLPATIAVPLSVMLSIVIALIIVIQDHRKIHFYSAKWLIFYAIPGIPLGLLILVYGNELLVKTALGLLIICYALYTLTAKATKNLKDDNQWWLFACGFLSGVFGGAYGLNGPPLVVYGNLRNWSAPHFRATLQAYFLPVSLLGFIGYVVKGLVTAEVNYYFLVALTTSIPAIFLGRWLNRKLNSRSFLRYVLYGLMIIGIILILVAWYQVPAIAV</sequence>
<dbReference type="GO" id="GO:0005886">
    <property type="term" value="C:plasma membrane"/>
    <property type="evidence" value="ECO:0007669"/>
    <property type="project" value="UniProtKB-SubCell"/>
</dbReference>
<gene>
    <name evidence="9" type="ORF">SAMN04487894_11184</name>
</gene>
<evidence type="ECO:0000256" key="2">
    <source>
        <dbReference type="ARBA" id="ARBA00009142"/>
    </source>
</evidence>
<evidence type="ECO:0000313" key="9">
    <source>
        <dbReference type="EMBL" id="SDD63679.1"/>
    </source>
</evidence>
<evidence type="ECO:0000256" key="5">
    <source>
        <dbReference type="ARBA" id="ARBA00022692"/>
    </source>
</evidence>
<dbReference type="InterPro" id="IPR002781">
    <property type="entry name" value="TM_pro_TauE-like"/>
</dbReference>
<name>A0A1G6WD08_NIADE</name>
<dbReference type="PANTHER" id="PTHR30269">
    <property type="entry name" value="TRANSMEMBRANE PROTEIN YFCA"/>
    <property type="match status" value="1"/>
</dbReference>
<evidence type="ECO:0000256" key="3">
    <source>
        <dbReference type="ARBA" id="ARBA00022448"/>
    </source>
</evidence>
<keyword evidence="6 8" id="KW-1133">Transmembrane helix</keyword>
<feature type="transmembrane region" description="Helical" evidence="8">
    <location>
        <begin position="95"/>
        <end position="115"/>
    </location>
</feature>
<keyword evidence="4 8" id="KW-1003">Cell membrane</keyword>
<dbReference type="Pfam" id="PF01925">
    <property type="entry name" value="TauE"/>
    <property type="match status" value="1"/>
</dbReference>
<evidence type="ECO:0000256" key="8">
    <source>
        <dbReference type="RuleBase" id="RU363041"/>
    </source>
</evidence>
<dbReference type="RefSeq" id="WP_090391637.1">
    <property type="nucleotide sequence ID" value="NZ_FMZO01000011.1"/>
</dbReference>
<reference evidence="10" key="1">
    <citation type="submission" date="2016-10" db="EMBL/GenBank/DDBJ databases">
        <authorList>
            <person name="Varghese N."/>
            <person name="Submissions S."/>
        </authorList>
    </citation>
    <scope>NUCLEOTIDE SEQUENCE [LARGE SCALE GENOMIC DNA]</scope>
    <source>
        <strain evidence="10">DSM 25811 / CCM 8410 / LMG 26954 / E90</strain>
    </source>
</reference>
<feature type="transmembrane region" description="Helical" evidence="8">
    <location>
        <begin position="195"/>
        <end position="214"/>
    </location>
</feature>
<feature type="transmembrane region" description="Helical" evidence="8">
    <location>
        <begin position="226"/>
        <end position="246"/>
    </location>
</feature>
<comment type="similarity">
    <text evidence="2 8">Belongs to the 4-toluene sulfonate uptake permease (TSUP) (TC 2.A.102) family.</text>
</comment>
<dbReference type="EMBL" id="FMZO01000011">
    <property type="protein sequence ID" value="SDD63679.1"/>
    <property type="molecule type" value="Genomic_DNA"/>
</dbReference>
<keyword evidence="10" id="KW-1185">Reference proteome</keyword>
<proteinExistence type="inferred from homology"/>
<accession>A0A1G6WD08</accession>
<evidence type="ECO:0000256" key="4">
    <source>
        <dbReference type="ARBA" id="ARBA00022475"/>
    </source>
</evidence>
<dbReference type="Proteomes" id="UP000198757">
    <property type="component" value="Unassembled WGS sequence"/>
</dbReference>
<dbReference type="PANTHER" id="PTHR30269:SF37">
    <property type="entry name" value="MEMBRANE TRANSPORTER PROTEIN"/>
    <property type="match status" value="1"/>
</dbReference>
<evidence type="ECO:0000256" key="1">
    <source>
        <dbReference type="ARBA" id="ARBA00004651"/>
    </source>
</evidence>
<feature type="transmembrane region" description="Helical" evidence="8">
    <location>
        <begin position="127"/>
        <end position="145"/>
    </location>
</feature>
<dbReference type="STRING" id="1285928.SAMN04487894_11184"/>
<feature type="transmembrane region" description="Helical" evidence="8">
    <location>
        <begin position="33"/>
        <end position="59"/>
    </location>
</feature>
<dbReference type="InterPro" id="IPR052017">
    <property type="entry name" value="TSUP"/>
</dbReference>
<keyword evidence="5 8" id="KW-0812">Transmembrane</keyword>
<protein>
    <recommendedName>
        <fullName evidence="8">Probable membrane transporter protein</fullName>
    </recommendedName>
</protein>
<comment type="subcellular location">
    <subcellularLocation>
        <location evidence="1 8">Cell membrane</location>
        <topology evidence="1 8">Multi-pass membrane protein</topology>
    </subcellularLocation>
</comment>
<evidence type="ECO:0000256" key="6">
    <source>
        <dbReference type="ARBA" id="ARBA00022989"/>
    </source>
</evidence>
<dbReference type="OrthoDB" id="668749at2"/>
<organism evidence="9 10">
    <name type="scientific">Niabella drilacis (strain DSM 25811 / CCM 8410 / CCUG 62505 / LMG 26954 / E90)</name>
    <dbReference type="NCBI Taxonomy" id="1285928"/>
    <lineage>
        <taxon>Bacteria</taxon>
        <taxon>Pseudomonadati</taxon>
        <taxon>Bacteroidota</taxon>
        <taxon>Chitinophagia</taxon>
        <taxon>Chitinophagales</taxon>
        <taxon>Chitinophagaceae</taxon>
        <taxon>Niabella</taxon>
    </lineage>
</organism>